<proteinExistence type="predicted"/>
<keyword evidence="4" id="KW-0539">Nucleus</keyword>
<accession>A0A9Q0QXJ9</accession>
<protein>
    <recommendedName>
        <fullName evidence="5">Bromodomain associated domain-containing protein</fullName>
    </recommendedName>
</protein>
<dbReference type="InterPro" id="IPR037818">
    <property type="entry name" value="TAF8"/>
</dbReference>
<evidence type="ECO:0000256" key="4">
    <source>
        <dbReference type="ARBA" id="ARBA00023242"/>
    </source>
</evidence>
<evidence type="ECO:0000313" key="6">
    <source>
        <dbReference type="EMBL" id="KAJ4975404.1"/>
    </source>
</evidence>
<comment type="caution">
    <text evidence="6">The sequence shown here is derived from an EMBL/GenBank/DDBJ whole genome shotgun (WGS) entry which is preliminary data.</text>
</comment>
<dbReference type="Gene3D" id="1.10.20.10">
    <property type="entry name" value="Histone, subunit A"/>
    <property type="match status" value="1"/>
</dbReference>
<reference evidence="6" key="1">
    <citation type="journal article" date="2023" name="Plant J.">
        <title>The genome of the king protea, Protea cynaroides.</title>
        <authorList>
            <person name="Chang J."/>
            <person name="Duong T.A."/>
            <person name="Schoeman C."/>
            <person name="Ma X."/>
            <person name="Roodt D."/>
            <person name="Barker N."/>
            <person name="Li Z."/>
            <person name="Van de Peer Y."/>
            <person name="Mizrachi E."/>
        </authorList>
    </citation>
    <scope>NUCLEOTIDE SEQUENCE</scope>
    <source>
        <tissue evidence="6">Young leaves</tissue>
    </source>
</reference>
<dbReference type="InterPro" id="IPR006565">
    <property type="entry name" value="BTP"/>
</dbReference>
<keyword evidence="3" id="KW-0804">Transcription</keyword>
<feature type="domain" description="Bromodomain associated" evidence="5">
    <location>
        <begin position="15"/>
        <end position="91"/>
    </location>
</feature>
<keyword evidence="7" id="KW-1185">Reference proteome</keyword>
<dbReference type="EMBL" id="JAMYWD010000003">
    <property type="protein sequence ID" value="KAJ4975404.1"/>
    <property type="molecule type" value="Genomic_DNA"/>
</dbReference>
<evidence type="ECO:0000313" key="7">
    <source>
        <dbReference type="Proteomes" id="UP001141806"/>
    </source>
</evidence>
<dbReference type="SUPFAM" id="SSF47113">
    <property type="entry name" value="Histone-fold"/>
    <property type="match status" value="1"/>
</dbReference>
<dbReference type="InterPro" id="IPR009072">
    <property type="entry name" value="Histone-fold"/>
</dbReference>
<keyword evidence="2" id="KW-0805">Transcription regulation</keyword>
<gene>
    <name evidence="6" type="ORF">NE237_000510</name>
</gene>
<sequence>MAMSRNDEGETRPPSLFRKAISKIAVAQICQSVGFTGSQQSAHEALSDIATRYMEALAKSASSNANSCGRTECNIFDVIHAIEDMSSVQGFRGASDINKSLLDSDIIKDLISFVRWVDEIPFAKPIPCSNAGKRSRISRCLSEPRESCDQNKEFSHISPWLPAFPDPSTYKNGVVEARREEGSSGNEEEHDRDINRIVDVQECGCENRNNSEEEKRVLPIKRPKVRFKLELGFELGVEVGLRRGIFRGGK</sequence>
<dbReference type="PANTHER" id="PTHR46338:SF13">
    <property type="entry name" value="TRANSCRIPTION INITIATION FACTOR TFIID SUBUNIT 8-LIKE"/>
    <property type="match status" value="1"/>
</dbReference>
<evidence type="ECO:0000259" key="5">
    <source>
        <dbReference type="SMART" id="SM00576"/>
    </source>
</evidence>
<dbReference type="OrthoDB" id="436852at2759"/>
<comment type="subcellular location">
    <subcellularLocation>
        <location evidence="1">Nucleus</location>
    </subcellularLocation>
</comment>
<dbReference type="GO" id="GO:0005669">
    <property type="term" value="C:transcription factor TFIID complex"/>
    <property type="evidence" value="ECO:0007669"/>
    <property type="project" value="InterPro"/>
</dbReference>
<dbReference type="PANTHER" id="PTHR46338">
    <property type="entry name" value="TRANSCRIPTION INITIATION FACTOR TFIID SUBUNIT 8"/>
    <property type="match status" value="1"/>
</dbReference>
<organism evidence="6 7">
    <name type="scientific">Protea cynaroides</name>
    <dbReference type="NCBI Taxonomy" id="273540"/>
    <lineage>
        <taxon>Eukaryota</taxon>
        <taxon>Viridiplantae</taxon>
        <taxon>Streptophyta</taxon>
        <taxon>Embryophyta</taxon>
        <taxon>Tracheophyta</taxon>
        <taxon>Spermatophyta</taxon>
        <taxon>Magnoliopsida</taxon>
        <taxon>Proteales</taxon>
        <taxon>Proteaceae</taxon>
        <taxon>Protea</taxon>
    </lineage>
</organism>
<dbReference type="GO" id="GO:0046982">
    <property type="term" value="F:protein heterodimerization activity"/>
    <property type="evidence" value="ECO:0007669"/>
    <property type="project" value="InterPro"/>
</dbReference>
<dbReference type="SMART" id="SM00576">
    <property type="entry name" value="BTP"/>
    <property type="match status" value="1"/>
</dbReference>
<dbReference type="AlphaFoldDB" id="A0A9Q0QXJ9"/>
<evidence type="ECO:0000256" key="1">
    <source>
        <dbReference type="ARBA" id="ARBA00004123"/>
    </source>
</evidence>
<dbReference type="Proteomes" id="UP001141806">
    <property type="component" value="Unassembled WGS sequence"/>
</dbReference>
<evidence type="ECO:0000256" key="2">
    <source>
        <dbReference type="ARBA" id="ARBA00023015"/>
    </source>
</evidence>
<evidence type="ECO:0000256" key="3">
    <source>
        <dbReference type="ARBA" id="ARBA00023163"/>
    </source>
</evidence>
<name>A0A9Q0QXJ9_9MAGN</name>
<dbReference type="Pfam" id="PF07524">
    <property type="entry name" value="Bromo_TP"/>
    <property type="match status" value="1"/>
</dbReference>